<organism evidence="5 6">
    <name type="scientific">Candidatus Scybalenecus merdavium</name>
    <dbReference type="NCBI Taxonomy" id="2840939"/>
    <lineage>
        <taxon>Bacteria</taxon>
        <taxon>Bacillati</taxon>
        <taxon>Bacillota</taxon>
        <taxon>Clostridia</taxon>
        <taxon>Eubacteriales</taxon>
        <taxon>Oscillospiraceae</taxon>
        <taxon>Oscillospiraceae incertae sedis</taxon>
        <taxon>Candidatus Scybalenecus</taxon>
    </lineage>
</organism>
<proteinExistence type="predicted"/>
<dbReference type="Proteomes" id="UP000824125">
    <property type="component" value="Unassembled WGS sequence"/>
</dbReference>
<keyword evidence="2" id="KW-0812">Transmembrane</keyword>
<dbReference type="Pfam" id="PF11258">
    <property type="entry name" value="DUF3048"/>
    <property type="match status" value="1"/>
</dbReference>
<dbReference type="Pfam" id="PF17479">
    <property type="entry name" value="DUF3048_C"/>
    <property type="match status" value="1"/>
</dbReference>
<dbReference type="EMBL" id="DVNM01000004">
    <property type="protein sequence ID" value="HIU68467.1"/>
    <property type="molecule type" value="Genomic_DNA"/>
</dbReference>
<reference evidence="5" key="2">
    <citation type="journal article" date="2021" name="PeerJ">
        <title>Extensive microbial diversity within the chicken gut microbiome revealed by metagenomics and culture.</title>
        <authorList>
            <person name="Gilroy R."/>
            <person name="Ravi A."/>
            <person name="Getino M."/>
            <person name="Pursley I."/>
            <person name="Horton D.L."/>
            <person name="Alikhan N.F."/>
            <person name="Baker D."/>
            <person name="Gharbi K."/>
            <person name="Hall N."/>
            <person name="Watson M."/>
            <person name="Adriaenssens E.M."/>
            <person name="Foster-Nyarko E."/>
            <person name="Jarju S."/>
            <person name="Secka A."/>
            <person name="Antonio M."/>
            <person name="Oren A."/>
            <person name="Chaudhuri R.R."/>
            <person name="La Ragione R."/>
            <person name="Hildebrand F."/>
            <person name="Pallen M.J."/>
        </authorList>
    </citation>
    <scope>NUCLEOTIDE SEQUENCE</scope>
    <source>
        <strain evidence="5">CHK176-6737</strain>
    </source>
</reference>
<accession>A0A9D1MT32</accession>
<feature type="domain" description="DUF3048" evidence="4">
    <location>
        <begin position="394"/>
        <end position="474"/>
    </location>
</feature>
<evidence type="ECO:0000256" key="2">
    <source>
        <dbReference type="SAM" id="Phobius"/>
    </source>
</evidence>
<dbReference type="Gene3D" id="3.50.90.10">
    <property type="entry name" value="YerB-like"/>
    <property type="match status" value="1"/>
</dbReference>
<feature type="domain" description="DUF3048" evidence="3">
    <location>
        <begin position="186"/>
        <end position="337"/>
    </location>
</feature>
<feature type="region of interest" description="Disordered" evidence="1">
    <location>
        <begin position="1"/>
        <end position="129"/>
    </location>
</feature>
<feature type="compositionally biased region" description="Basic and acidic residues" evidence="1">
    <location>
        <begin position="25"/>
        <end position="41"/>
    </location>
</feature>
<dbReference type="AlphaFoldDB" id="A0A9D1MT32"/>
<reference evidence="5" key="1">
    <citation type="submission" date="2020-10" db="EMBL/GenBank/DDBJ databases">
        <authorList>
            <person name="Gilroy R."/>
        </authorList>
    </citation>
    <scope>NUCLEOTIDE SEQUENCE</scope>
    <source>
        <strain evidence="5">CHK176-6737</strain>
    </source>
</reference>
<evidence type="ECO:0000259" key="3">
    <source>
        <dbReference type="Pfam" id="PF11258"/>
    </source>
</evidence>
<comment type="caution">
    <text evidence="5">The sequence shown here is derived from an EMBL/GenBank/DDBJ whole genome shotgun (WGS) entry which is preliminary data.</text>
</comment>
<keyword evidence="2" id="KW-0472">Membrane</keyword>
<dbReference type="InterPro" id="IPR021416">
    <property type="entry name" value="DUF3048_N"/>
</dbReference>
<evidence type="ECO:0000256" key="1">
    <source>
        <dbReference type="SAM" id="MobiDB-lite"/>
    </source>
</evidence>
<feature type="transmembrane region" description="Helical" evidence="2">
    <location>
        <begin position="137"/>
        <end position="158"/>
    </location>
</feature>
<dbReference type="InterPro" id="IPR023158">
    <property type="entry name" value="YerB-like_sf"/>
</dbReference>
<keyword evidence="2" id="KW-1133">Transmembrane helix</keyword>
<dbReference type="InterPro" id="IPR035328">
    <property type="entry name" value="DUF3048_C"/>
</dbReference>
<dbReference type="SUPFAM" id="SSF159774">
    <property type="entry name" value="YerB-like"/>
    <property type="match status" value="1"/>
</dbReference>
<evidence type="ECO:0000313" key="6">
    <source>
        <dbReference type="Proteomes" id="UP000824125"/>
    </source>
</evidence>
<evidence type="ECO:0000259" key="4">
    <source>
        <dbReference type="Pfam" id="PF17479"/>
    </source>
</evidence>
<protein>
    <submittedName>
        <fullName evidence="5">DUF3048 domain-containing protein</fullName>
    </submittedName>
</protein>
<evidence type="ECO:0000313" key="5">
    <source>
        <dbReference type="EMBL" id="HIU68467.1"/>
    </source>
</evidence>
<name>A0A9D1MT32_9FIRM</name>
<gene>
    <name evidence="5" type="ORF">IAD23_00735</name>
</gene>
<sequence length="490" mass="52787">MREDENTSAKTPADEDKDEIGEILNEVRQRQARESGREPSVKDNAAPVQNAPAKAPEQTSAPGQDAHVPQPGTVQQNETSPHETAPQSAADGQQAYFTVGQPQSDAGEPAQDFAEAREEEDLYPEERPMHSNKKKKIIIICACVVAVAAIAVGLFFGLRAMREPETTAPTVTQTQPVTEAPVLNPLTGEEGYNAAAVGKRPVACVIENSKSARPQWGITTPDMIVEGEVEGGATRMLWFYSDFTALPDQIGPVRSARPSFVEFSELFDAVFVHWGGSHSRENYTGGYETIEADDVDNLDGISSSGAFGRDRSRGGAVEHSGVLYGSKLVDAIESKDYRTDLDKSAYSQFSFRTEPAAVGTDPCNTLTIEISSNCAEDKVLQYDADSARYINTGSYGTQVSFKNVLVLYMDTTYKTVSYKGGTETYVDYDVAGTGSGQYASEGTITTIQWAIEDGKLELLDAQGNTLQLNPGDIYLALASANHGGEATTAQ</sequence>